<dbReference type="Gene3D" id="3.40.50.12780">
    <property type="entry name" value="N-terminal domain of ligase-like"/>
    <property type="match status" value="1"/>
</dbReference>
<dbReference type="InterPro" id="IPR042099">
    <property type="entry name" value="ANL_N_sf"/>
</dbReference>
<dbReference type="Pfam" id="PF00501">
    <property type="entry name" value="AMP-binding"/>
    <property type="match status" value="1"/>
</dbReference>
<evidence type="ECO:0000313" key="7">
    <source>
        <dbReference type="Proteomes" id="UP001221142"/>
    </source>
</evidence>
<dbReference type="InterPro" id="IPR020845">
    <property type="entry name" value="AMP-binding_CS"/>
</dbReference>
<keyword evidence="3" id="KW-0812">Transmembrane</keyword>
<dbReference type="PANTHER" id="PTHR24096:SF149">
    <property type="entry name" value="AMP-BINDING DOMAIN-CONTAINING PROTEIN-RELATED"/>
    <property type="match status" value="1"/>
</dbReference>
<dbReference type="GO" id="GO:0016405">
    <property type="term" value="F:CoA-ligase activity"/>
    <property type="evidence" value="ECO:0007669"/>
    <property type="project" value="TreeGrafter"/>
</dbReference>
<evidence type="ECO:0000259" key="4">
    <source>
        <dbReference type="Pfam" id="PF00501"/>
    </source>
</evidence>
<evidence type="ECO:0000256" key="2">
    <source>
        <dbReference type="ARBA" id="ARBA00022598"/>
    </source>
</evidence>
<comment type="similarity">
    <text evidence="1">Belongs to the ATP-dependent AMP-binding enzyme family.</text>
</comment>
<reference evidence="6" key="1">
    <citation type="submission" date="2023-03" db="EMBL/GenBank/DDBJ databases">
        <title>Massive genome expansion in bonnet fungi (Mycena s.s.) driven by repeated elements and novel gene families across ecological guilds.</title>
        <authorList>
            <consortium name="Lawrence Berkeley National Laboratory"/>
            <person name="Harder C.B."/>
            <person name="Miyauchi S."/>
            <person name="Viragh M."/>
            <person name="Kuo A."/>
            <person name="Thoen E."/>
            <person name="Andreopoulos B."/>
            <person name="Lu D."/>
            <person name="Skrede I."/>
            <person name="Drula E."/>
            <person name="Henrissat B."/>
            <person name="Morin E."/>
            <person name="Kohler A."/>
            <person name="Barry K."/>
            <person name="LaButti K."/>
            <person name="Morin E."/>
            <person name="Salamov A."/>
            <person name="Lipzen A."/>
            <person name="Mereny Z."/>
            <person name="Hegedus B."/>
            <person name="Baldrian P."/>
            <person name="Stursova M."/>
            <person name="Weitz H."/>
            <person name="Taylor A."/>
            <person name="Grigoriev I.V."/>
            <person name="Nagy L.G."/>
            <person name="Martin F."/>
            <person name="Kauserud H."/>
        </authorList>
    </citation>
    <scope>NUCLEOTIDE SEQUENCE</scope>
    <source>
        <strain evidence="6">9284</strain>
    </source>
</reference>
<evidence type="ECO:0000259" key="5">
    <source>
        <dbReference type="Pfam" id="PF13193"/>
    </source>
</evidence>
<keyword evidence="7" id="KW-1185">Reference proteome</keyword>
<keyword evidence="2" id="KW-0436">Ligase</keyword>
<evidence type="ECO:0000313" key="6">
    <source>
        <dbReference type="EMBL" id="KAJ7611850.1"/>
    </source>
</evidence>
<dbReference type="Gene3D" id="3.30.300.30">
    <property type="match status" value="1"/>
</dbReference>
<dbReference type="InterPro" id="IPR025110">
    <property type="entry name" value="AMP-bd_C"/>
</dbReference>
<dbReference type="Proteomes" id="UP001221142">
    <property type="component" value="Unassembled WGS sequence"/>
</dbReference>
<organism evidence="6 7">
    <name type="scientific">Roridomyces roridus</name>
    <dbReference type="NCBI Taxonomy" id="1738132"/>
    <lineage>
        <taxon>Eukaryota</taxon>
        <taxon>Fungi</taxon>
        <taxon>Dikarya</taxon>
        <taxon>Basidiomycota</taxon>
        <taxon>Agaricomycotina</taxon>
        <taxon>Agaricomycetes</taxon>
        <taxon>Agaricomycetidae</taxon>
        <taxon>Agaricales</taxon>
        <taxon>Marasmiineae</taxon>
        <taxon>Mycenaceae</taxon>
        <taxon>Roridomyces</taxon>
    </lineage>
</organism>
<feature type="domain" description="AMP-binding enzyme C-terminal" evidence="5">
    <location>
        <begin position="478"/>
        <end position="563"/>
    </location>
</feature>
<protein>
    <submittedName>
        <fullName evidence="6">AMP binding protein</fullName>
    </submittedName>
</protein>
<proteinExistence type="inferred from homology"/>
<keyword evidence="3" id="KW-1133">Transmembrane helix</keyword>
<evidence type="ECO:0000256" key="1">
    <source>
        <dbReference type="ARBA" id="ARBA00006432"/>
    </source>
</evidence>
<feature type="transmembrane region" description="Helical" evidence="3">
    <location>
        <begin position="253"/>
        <end position="275"/>
    </location>
</feature>
<name>A0AAD7FD54_9AGAR</name>
<dbReference type="InterPro" id="IPR045851">
    <property type="entry name" value="AMP-bd_C_sf"/>
</dbReference>
<dbReference type="PROSITE" id="PS00455">
    <property type="entry name" value="AMP_BINDING"/>
    <property type="match status" value="1"/>
</dbReference>
<keyword evidence="3" id="KW-0472">Membrane</keyword>
<dbReference type="PANTHER" id="PTHR24096">
    <property type="entry name" value="LONG-CHAIN-FATTY-ACID--COA LIGASE"/>
    <property type="match status" value="1"/>
</dbReference>
<dbReference type="EMBL" id="JARKIF010000032">
    <property type="protein sequence ID" value="KAJ7611850.1"/>
    <property type="molecule type" value="Genomic_DNA"/>
</dbReference>
<dbReference type="CDD" id="cd05911">
    <property type="entry name" value="Firefly_Luc_like"/>
    <property type="match status" value="1"/>
</dbReference>
<dbReference type="SUPFAM" id="SSF56801">
    <property type="entry name" value="Acetyl-CoA synthetase-like"/>
    <property type="match status" value="1"/>
</dbReference>
<gene>
    <name evidence="6" type="ORF">FB45DRAFT_803946</name>
</gene>
<comment type="caution">
    <text evidence="6">The sequence shown here is derived from an EMBL/GenBank/DDBJ whole genome shotgun (WGS) entry which is preliminary data.</text>
</comment>
<accession>A0AAD7FD54</accession>
<dbReference type="Pfam" id="PF13193">
    <property type="entry name" value="AMP-binding_C"/>
    <property type="match status" value="1"/>
</dbReference>
<sequence length="582" mass="63146">MVPRVYTSNATNVAPLIDTKKSVFTRVLPAHHSSKDIIGGFPASKPAFIDEATGVVLTRSRLRELSLALAYGLQHHSSLQALARGSTALVFSPNCLAYPVIVFGCIAAGLRLTVANAAYLSHELAHQYTDSGASLLFTSQDGVSVVQAMFAELGVSKEEAARRTVVLDADLGWVDGKGPSVTRFSELLSLGALEEEENFNGAAADETVFLCYSSGTTGKPKGVETTHANMVAILDILAPNWPKLPAGREIVPAFLPFYHIYSLAILLSLGLTLGWTSLVQPRFNLVQFFKAIEKYRIALVCVAPPVLVVLARHPDAGKYDLSSLEYMLSAAAPLSADLVKEVQTKIASGRADGVKCKIVQLYGLTETTTATNFLSFADADHKVGSVGPLVPHLEGRIVEDEEGNVDVKDGQPGELWVRGQTVMKGYLNNPAANEESFTSDGWFKTGDIVVRDREGYFWVVDRRKELIKYKGYQVAPAELESVLLTHPDVADAAVIGVNSVEEATELPRAYVVHARPAEVSALLKKLAFEKNVARWMEGKVARHKFLRGGVRVVDVIPKSAAGKILRRELREEAKKEGAQARL</sequence>
<dbReference type="AlphaFoldDB" id="A0AAD7FD54"/>
<dbReference type="InterPro" id="IPR000873">
    <property type="entry name" value="AMP-dep_synth/lig_dom"/>
</dbReference>
<evidence type="ECO:0000256" key="3">
    <source>
        <dbReference type="SAM" id="Phobius"/>
    </source>
</evidence>
<feature type="domain" description="AMP-dependent synthetase/ligase" evidence="4">
    <location>
        <begin position="42"/>
        <end position="427"/>
    </location>
</feature>